<comment type="caution">
    <text evidence="8">The sequence shown here is derived from an EMBL/GenBank/DDBJ whole genome shotgun (WGS) entry which is preliminary data.</text>
</comment>
<dbReference type="RefSeq" id="WP_277576722.1">
    <property type="nucleotide sequence ID" value="NZ_JANRMI010000001.1"/>
</dbReference>
<evidence type="ECO:0000256" key="1">
    <source>
        <dbReference type="ARBA" id="ARBA00001954"/>
    </source>
</evidence>
<comment type="similarity">
    <text evidence="2">Belongs to the biopterin-dependent aromatic amino acid hydroxylase family.</text>
</comment>
<gene>
    <name evidence="8" type="ORF">NWE73_02660</name>
</gene>
<dbReference type="CDD" id="cd00361">
    <property type="entry name" value="arom_aa_hydroxylase"/>
    <property type="match status" value="1"/>
</dbReference>
<evidence type="ECO:0000313" key="9">
    <source>
        <dbReference type="Proteomes" id="UP001152321"/>
    </source>
</evidence>
<feature type="domain" description="Biopterin-dependent aromatic amino acid hydroxylase family profile" evidence="7">
    <location>
        <begin position="1"/>
        <end position="338"/>
    </location>
</feature>
<evidence type="ECO:0000313" key="8">
    <source>
        <dbReference type="EMBL" id="MDG0815245.1"/>
    </source>
</evidence>
<dbReference type="Proteomes" id="UP001152321">
    <property type="component" value="Unassembled WGS sequence"/>
</dbReference>
<keyword evidence="5" id="KW-0408">Iron</keyword>
<sequence length="579" mass="64403">METDFLPPHLRKYVVEQHYEKYTPIDQAVWRYVLRQLRAFLAVHAHECYLDGLVKTGIDVERIPRIDDISKKLQEFGWRAYPVSGFIPPAAFMELQSLGVLPIASDMRTLDHLLYTPAPDIVHEAAGHAPILIHPEFAEYLRQYAQVAKKAIISKEDLNLYEAIRELSDIKENPSSTKEDIKASEDKLEQVSKSIQHISEATELGRMNWWTAEYGLIGDLKNPKIFGAGLLSSVGEAKWCLNDKVKKIPLSVECIKMGYDITEPQPQLFVASDFKSLTSVLEDMAKQMAFRIGGLAGLNKAIEAQSVNTAELNSGIQISGQIVEAITANNEVAYLRLQGPSQLNYQDKQLPGHGQQYHAHGFGTPVGFLKAFPGRCPSTLTSAEWDSLNVTQGKTTKLEFNSGVVVTGDVQDLLTRDGKTLLLSLKNAKAEFQGRILFAPEWGTFDMAVGSSVTSVFGGAADREAYGEVDDFVAKRVPAPIYTEQELKLQRQYGNLRELRENKVMGAALEEKLSALLTTHDHDFKEDWLLRLEAIELLNARAPQAVLKTKLEKDLQALAGKDEKTKNLIQDGLALAGTL</sequence>
<dbReference type="Gene3D" id="1.10.800.10">
    <property type="entry name" value="Aromatic amino acid hydroxylase"/>
    <property type="match status" value="1"/>
</dbReference>
<keyword evidence="6" id="KW-0503">Monooxygenase</keyword>
<accession>A0ABT6DEI6</accession>
<dbReference type="InterPro" id="IPR001273">
    <property type="entry name" value="ArAA_hydroxylase"/>
</dbReference>
<protein>
    <submittedName>
        <fullName evidence="8">Aromatic amino acid hydroxylase</fullName>
        <ecNumber evidence="8">1.14.16.-</ecNumber>
    </submittedName>
</protein>
<dbReference type="InterPro" id="IPR036951">
    <property type="entry name" value="ArAA_hydroxylase_sf"/>
</dbReference>
<dbReference type="EC" id="1.14.16.-" evidence="8"/>
<reference evidence="8" key="1">
    <citation type="submission" date="2022-08" db="EMBL/GenBank/DDBJ databases">
        <title>Novel Bdellovibrio Species Isolated from Svalbard: Designation Bdellovibrio svalbardensis.</title>
        <authorList>
            <person name="Mitchell R.J."/>
            <person name="Choi S.Y."/>
        </authorList>
    </citation>
    <scope>NUCLEOTIDE SEQUENCE</scope>
    <source>
        <strain evidence="8">PAP01</strain>
    </source>
</reference>
<keyword evidence="4 8" id="KW-0560">Oxidoreductase</keyword>
<dbReference type="NCBIfam" id="NF010657">
    <property type="entry name" value="PRK14056.1"/>
    <property type="match status" value="1"/>
</dbReference>
<dbReference type="SUPFAM" id="SSF56534">
    <property type="entry name" value="Aromatic aminoacid monoxygenases, catalytic and oligomerization domains"/>
    <property type="match status" value="1"/>
</dbReference>
<evidence type="ECO:0000256" key="6">
    <source>
        <dbReference type="ARBA" id="ARBA00023033"/>
    </source>
</evidence>
<keyword evidence="9" id="KW-1185">Reference proteome</keyword>
<evidence type="ECO:0000256" key="3">
    <source>
        <dbReference type="ARBA" id="ARBA00022723"/>
    </source>
</evidence>
<dbReference type="GO" id="GO:0016491">
    <property type="term" value="F:oxidoreductase activity"/>
    <property type="evidence" value="ECO:0007669"/>
    <property type="project" value="UniProtKB-KW"/>
</dbReference>
<evidence type="ECO:0000256" key="4">
    <source>
        <dbReference type="ARBA" id="ARBA00023002"/>
    </source>
</evidence>
<keyword evidence="3" id="KW-0479">Metal-binding</keyword>
<dbReference type="PANTHER" id="PTHR11473">
    <property type="entry name" value="AROMATIC AMINO ACID HYDROXYLASE"/>
    <property type="match status" value="1"/>
</dbReference>
<comment type="cofactor">
    <cofactor evidence="1">
        <name>Fe(2+)</name>
        <dbReference type="ChEBI" id="CHEBI:29033"/>
    </cofactor>
</comment>
<dbReference type="EMBL" id="JANRMI010000001">
    <property type="protein sequence ID" value="MDG0815245.1"/>
    <property type="molecule type" value="Genomic_DNA"/>
</dbReference>
<dbReference type="InterPro" id="IPR036329">
    <property type="entry name" value="Aro-AA_hydroxylase_C_sf"/>
</dbReference>
<evidence type="ECO:0000256" key="5">
    <source>
        <dbReference type="ARBA" id="ARBA00023004"/>
    </source>
</evidence>
<evidence type="ECO:0000259" key="7">
    <source>
        <dbReference type="PROSITE" id="PS51410"/>
    </source>
</evidence>
<dbReference type="PROSITE" id="PS51410">
    <property type="entry name" value="BH4_AAA_HYDROXYL_2"/>
    <property type="match status" value="1"/>
</dbReference>
<dbReference type="Pfam" id="PF00351">
    <property type="entry name" value="Biopterin_H"/>
    <property type="match status" value="2"/>
</dbReference>
<evidence type="ECO:0000256" key="2">
    <source>
        <dbReference type="ARBA" id="ARBA00009712"/>
    </source>
</evidence>
<dbReference type="InterPro" id="IPR019774">
    <property type="entry name" value="Aromatic-AA_hydroxylase_C"/>
</dbReference>
<organism evidence="8 9">
    <name type="scientific">Bdellovibrio svalbardensis</name>
    <dbReference type="NCBI Taxonomy" id="2972972"/>
    <lineage>
        <taxon>Bacteria</taxon>
        <taxon>Pseudomonadati</taxon>
        <taxon>Bdellovibrionota</taxon>
        <taxon>Bdellovibrionia</taxon>
        <taxon>Bdellovibrionales</taxon>
        <taxon>Pseudobdellovibrionaceae</taxon>
        <taxon>Bdellovibrio</taxon>
    </lineage>
</organism>
<name>A0ABT6DEI6_9BACT</name>
<proteinExistence type="inferred from homology"/>
<dbReference type="PANTHER" id="PTHR11473:SF24">
    <property type="entry name" value="PHENYLALANINE-4-HYDROXYLASE"/>
    <property type="match status" value="1"/>
</dbReference>